<dbReference type="AlphaFoldDB" id="A0A1V8SNN4"/>
<name>A0A1V8SNN4_9PEZI</name>
<evidence type="ECO:0000313" key="4">
    <source>
        <dbReference type="Proteomes" id="UP000192596"/>
    </source>
</evidence>
<organism evidence="3 4">
    <name type="scientific">Cryoendolithus antarcticus</name>
    <dbReference type="NCBI Taxonomy" id="1507870"/>
    <lineage>
        <taxon>Eukaryota</taxon>
        <taxon>Fungi</taxon>
        <taxon>Dikarya</taxon>
        <taxon>Ascomycota</taxon>
        <taxon>Pezizomycotina</taxon>
        <taxon>Dothideomycetes</taxon>
        <taxon>Dothideomycetidae</taxon>
        <taxon>Cladosporiales</taxon>
        <taxon>Cladosporiaceae</taxon>
        <taxon>Cryoendolithus</taxon>
    </lineage>
</organism>
<evidence type="ECO:0000313" key="3">
    <source>
        <dbReference type="EMBL" id="OQO00674.1"/>
    </source>
</evidence>
<keyword evidence="4" id="KW-1185">Reference proteome</keyword>
<feature type="transmembrane region" description="Helical" evidence="2">
    <location>
        <begin position="20"/>
        <end position="41"/>
    </location>
</feature>
<dbReference type="Proteomes" id="UP000192596">
    <property type="component" value="Unassembled WGS sequence"/>
</dbReference>
<reference evidence="4" key="1">
    <citation type="submission" date="2017-03" db="EMBL/GenBank/DDBJ databases">
        <title>Genomes of endolithic fungi from Antarctica.</title>
        <authorList>
            <person name="Coleine C."/>
            <person name="Masonjones S."/>
            <person name="Stajich J.E."/>
        </authorList>
    </citation>
    <scope>NUCLEOTIDE SEQUENCE [LARGE SCALE GENOMIC DNA]</scope>
    <source>
        <strain evidence="4">CCFEE 5527</strain>
    </source>
</reference>
<keyword evidence="2" id="KW-0812">Transmembrane</keyword>
<keyword evidence="2" id="KW-1133">Transmembrane helix</keyword>
<accession>A0A1V8SNN4</accession>
<keyword evidence="2" id="KW-0472">Membrane</keyword>
<proteinExistence type="predicted"/>
<evidence type="ECO:0000256" key="2">
    <source>
        <dbReference type="SAM" id="Phobius"/>
    </source>
</evidence>
<feature type="compositionally biased region" description="Basic and acidic residues" evidence="1">
    <location>
        <begin position="209"/>
        <end position="219"/>
    </location>
</feature>
<feature type="region of interest" description="Disordered" evidence="1">
    <location>
        <begin position="194"/>
        <end position="238"/>
    </location>
</feature>
<dbReference type="EMBL" id="NAJO01000034">
    <property type="protein sequence ID" value="OQO00674.1"/>
    <property type="molecule type" value="Genomic_DNA"/>
</dbReference>
<sequence>MFLVDRKNANALHSIDITWVVMMFMHSGPLLVLSLLPLLAVQLMLQQALHNAYDERWPKVMGWPYLLTYGFWDRFRAALHSFGIASEPSNWGSQLEERYNRWDDAMDQWLRTPATKMIHYASSRLQSLQRRSYQPFVAQRLDEIPPPAIIVCQSCAWQTETWYHCSEDNHDICLECTEAVSRCLQSGHQLMKKRSGTQASHAATDENEEAPKATTHDAEEGSQPSSSRVLPLPKYQRRKTKRMLRNTSSFDSALELQPLRTWTTPASFEPGGNVQNSQSGRFMPGRGWDDSDKVGHSTTTWARLDTLQHMPATVLHAAWSGYDLATD</sequence>
<dbReference type="InParanoid" id="A0A1V8SNN4"/>
<protein>
    <submittedName>
        <fullName evidence="3">Uncharacterized protein</fullName>
    </submittedName>
</protein>
<gene>
    <name evidence="3" type="ORF">B0A48_13164</name>
</gene>
<evidence type="ECO:0000256" key="1">
    <source>
        <dbReference type="SAM" id="MobiDB-lite"/>
    </source>
</evidence>
<comment type="caution">
    <text evidence="3">The sequence shown here is derived from an EMBL/GenBank/DDBJ whole genome shotgun (WGS) entry which is preliminary data.</text>
</comment>